<dbReference type="GO" id="GO:0003938">
    <property type="term" value="F:IMP dehydrogenase activity"/>
    <property type="evidence" value="ECO:0007669"/>
    <property type="project" value="UniProtKB-UniRule"/>
</dbReference>
<proteinExistence type="inferred from homology"/>
<dbReference type="InterPro" id="IPR013785">
    <property type="entry name" value="Aldolase_TIM"/>
</dbReference>
<evidence type="ECO:0000256" key="10">
    <source>
        <dbReference type="ARBA" id="ARBA00023027"/>
    </source>
</evidence>
<comment type="cofactor">
    <cofactor evidence="1 13">
        <name>K(+)</name>
        <dbReference type="ChEBI" id="CHEBI:29103"/>
    </cofactor>
</comment>
<dbReference type="RefSeq" id="WP_020373943.1">
    <property type="nucleotide sequence ID" value="NZ_MDZD01000018.1"/>
</dbReference>
<dbReference type="InterPro" id="IPR000644">
    <property type="entry name" value="CBS_dom"/>
</dbReference>
<dbReference type="NCBIfam" id="TIGR01302">
    <property type="entry name" value="IMP_dehydrog"/>
    <property type="match status" value="1"/>
</dbReference>
<dbReference type="Pfam" id="PF00571">
    <property type="entry name" value="CBS"/>
    <property type="match status" value="2"/>
</dbReference>
<comment type="pathway">
    <text evidence="13 20">Purine metabolism; XMP biosynthesis via de novo pathway; XMP from IMP: step 1/1.</text>
</comment>
<evidence type="ECO:0000256" key="14">
    <source>
        <dbReference type="PIRSR" id="PIRSR000130-1"/>
    </source>
</evidence>
<feature type="binding site" description="in other chain" evidence="13 17">
    <location>
        <position position="302"/>
    </location>
    <ligand>
        <name>K(+)</name>
        <dbReference type="ChEBI" id="CHEBI:29103"/>
        <note>ligand shared between two tetrameric partners</note>
    </ligand>
</feature>
<dbReference type="Proteomes" id="UP000242705">
    <property type="component" value="Unassembled WGS sequence"/>
</dbReference>
<comment type="caution">
    <text evidence="22">The sequence shown here is derived from an EMBL/GenBank/DDBJ whole genome shotgun (WGS) entry which is preliminary data.</text>
</comment>
<keyword evidence="4 13" id="KW-0479">Metal-binding</keyword>
<dbReference type="SUPFAM" id="SSF54631">
    <property type="entry name" value="CBS-domain pair"/>
    <property type="match status" value="1"/>
</dbReference>
<evidence type="ECO:0000256" key="18">
    <source>
        <dbReference type="PROSITE-ProRule" id="PRU00703"/>
    </source>
</evidence>
<evidence type="ECO:0000256" key="11">
    <source>
        <dbReference type="ARBA" id="ARBA00023122"/>
    </source>
</evidence>
<dbReference type="SMART" id="SM00116">
    <property type="entry name" value="CBS"/>
    <property type="match status" value="2"/>
</dbReference>
<keyword evidence="9 13" id="KW-0560">Oxidoreductase</keyword>
<reference evidence="22 23" key="1">
    <citation type="journal article" date="2014" name="BMC Genomics">
        <title>Comparison of environmental and isolate Sulfobacillus genomes reveals diverse carbon, sulfur, nitrogen, and hydrogen metabolisms.</title>
        <authorList>
            <person name="Justice N.B."/>
            <person name="Norman A."/>
            <person name="Brown C.T."/>
            <person name="Singh A."/>
            <person name="Thomas B.C."/>
            <person name="Banfield J.F."/>
        </authorList>
    </citation>
    <scope>NUCLEOTIDE SEQUENCE [LARGE SCALE GENOMIC DNA]</scope>
    <source>
        <strain evidence="22">AMDSBA5</strain>
    </source>
</reference>
<dbReference type="SMART" id="SM01240">
    <property type="entry name" value="IMPDH"/>
    <property type="match status" value="1"/>
</dbReference>
<dbReference type="PROSITE" id="PS51371">
    <property type="entry name" value="CBS"/>
    <property type="match status" value="2"/>
</dbReference>
<evidence type="ECO:0000313" key="23">
    <source>
        <dbReference type="Proteomes" id="UP000242705"/>
    </source>
</evidence>
<feature type="binding site" evidence="13">
    <location>
        <position position="472"/>
    </location>
    <ligand>
        <name>K(+)</name>
        <dbReference type="ChEBI" id="CHEBI:29103"/>
        <note>ligand shared between two tetrameric partners</note>
    </ligand>
</feature>
<comment type="caution">
    <text evidence="13">Lacks conserved residue(s) required for the propagation of feature annotation.</text>
</comment>
<gene>
    <name evidence="13" type="primary">guaB</name>
    <name evidence="22" type="ORF">C7B47_05710</name>
</gene>
<dbReference type="PROSITE" id="PS00487">
    <property type="entry name" value="IMP_DH_GMP_RED"/>
    <property type="match status" value="1"/>
</dbReference>
<evidence type="ECO:0000256" key="17">
    <source>
        <dbReference type="PIRSR" id="PIRSR000130-4"/>
    </source>
</evidence>
<keyword evidence="11 18" id="KW-0129">CBS domain</keyword>
<evidence type="ECO:0000256" key="8">
    <source>
        <dbReference type="ARBA" id="ARBA00022958"/>
    </source>
</evidence>
<evidence type="ECO:0000256" key="2">
    <source>
        <dbReference type="ARBA" id="ARBA00005502"/>
    </source>
</evidence>
<feature type="domain" description="CBS" evidence="21">
    <location>
        <begin position="96"/>
        <end position="155"/>
    </location>
</feature>
<feature type="binding site" evidence="13 16">
    <location>
        <begin position="300"/>
        <end position="302"/>
    </location>
    <ligand>
        <name>NAD(+)</name>
        <dbReference type="ChEBI" id="CHEBI:57540"/>
    </ligand>
</feature>
<feature type="binding site" description="in other chain" evidence="13 17">
    <location>
        <position position="307"/>
    </location>
    <ligand>
        <name>K(+)</name>
        <dbReference type="ChEBI" id="CHEBI:29103"/>
        <note>ligand shared between two tetrameric partners</note>
    </ligand>
</feature>
<dbReference type="CDD" id="cd00381">
    <property type="entry name" value="IMPDH"/>
    <property type="match status" value="1"/>
</dbReference>
<dbReference type="EC" id="1.1.1.205" evidence="13 20"/>
<dbReference type="PANTHER" id="PTHR11911">
    <property type="entry name" value="INOSINE-5-MONOPHOSPHATE DEHYDROGENASE RELATED"/>
    <property type="match status" value="1"/>
</dbReference>
<sequence>MEFHEKFGPEALTFDDVLLVPGHSTVLPKEVDLTTRFTRNVMINTPLVSAGMDTVTEARMAIAIAREGGIGVIHKNMSIERQAGEVDKVKRSEHGVIIDPIFLGPDNMVREALEMMGRYRISGVPIVRDGGYLVGILTNRDLRFETNFDRPIQDVMTKDGLVTAPEGTTLDEAKAILGRHRIEKLPLVDRMGRLRGLITIKDIEKAKKFPHSAKDRNGRLLVAAAVSVGADTIERVEALVASRVDVIVVDTAHGHSQGVINTVRQIKELFPHVDVVGGNIATPEAAEALIEAGADAVKVGVGPGSICTTRVVAGIGVPQITAVWSVYQVAKKFDVPVIADGGIRWSGDIVKALAAGASSVMIGSLFAGTEESPGEMEIFKGRSFKVYRGMGSLSAMKEGSKDRYFQDDQDVEKLVPEGIEGRVPYRGSLADTAYQLLGGLRAGMGYCGTPTLADLREKGRFIRITNAGLLESHPHDIQITKEAPNYSL</sequence>
<dbReference type="InterPro" id="IPR046342">
    <property type="entry name" value="CBS_dom_sf"/>
</dbReference>
<feature type="binding site" evidence="13 15">
    <location>
        <begin position="340"/>
        <end position="342"/>
    </location>
    <ligand>
        <name>IMP</name>
        <dbReference type="ChEBI" id="CHEBI:58053"/>
    </ligand>
</feature>
<feature type="binding site" evidence="16">
    <location>
        <begin position="250"/>
        <end position="252"/>
    </location>
    <ligand>
        <name>NAD(+)</name>
        <dbReference type="ChEBI" id="CHEBI:57540"/>
    </ligand>
</feature>
<keyword evidence="10 13" id="KW-0520">NAD</keyword>
<dbReference type="EMBL" id="PXYX01000007">
    <property type="protein sequence ID" value="PSR28199.1"/>
    <property type="molecule type" value="Genomic_DNA"/>
</dbReference>
<dbReference type="GO" id="GO:0046872">
    <property type="term" value="F:metal ion binding"/>
    <property type="evidence" value="ECO:0007669"/>
    <property type="project" value="UniProtKB-UniRule"/>
</dbReference>
<evidence type="ECO:0000256" key="7">
    <source>
        <dbReference type="ARBA" id="ARBA00022755"/>
    </source>
</evidence>
<evidence type="ECO:0000256" key="16">
    <source>
        <dbReference type="PIRSR" id="PIRSR000130-3"/>
    </source>
</evidence>
<dbReference type="GO" id="GO:0006177">
    <property type="term" value="P:GMP biosynthetic process"/>
    <property type="evidence" value="ECO:0007669"/>
    <property type="project" value="UniProtKB-UniRule"/>
</dbReference>
<evidence type="ECO:0000313" key="22">
    <source>
        <dbReference type="EMBL" id="PSR28199.1"/>
    </source>
</evidence>
<keyword evidence="6 13" id="KW-0332">GMP biosynthesis</keyword>
<dbReference type="PANTHER" id="PTHR11911:SF111">
    <property type="entry name" value="INOSINE-5'-MONOPHOSPHATE DEHYDROGENASE"/>
    <property type="match status" value="1"/>
</dbReference>
<dbReference type="AlphaFoldDB" id="A0A1R0IPM1"/>
<dbReference type="Pfam" id="PF00478">
    <property type="entry name" value="IMPDH"/>
    <property type="match status" value="1"/>
</dbReference>
<evidence type="ECO:0000256" key="4">
    <source>
        <dbReference type="ARBA" id="ARBA00022723"/>
    </source>
</evidence>
<comment type="similarity">
    <text evidence="2 13 19">Belongs to the IMPDH/GMPR family.</text>
</comment>
<feature type="binding site" evidence="13 15">
    <location>
        <position position="417"/>
    </location>
    <ligand>
        <name>IMP</name>
        <dbReference type="ChEBI" id="CHEBI:58053"/>
    </ligand>
</feature>
<feature type="active site" description="Proton acceptor" evidence="13 14">
    <location>
        <position position="403"/>
    </location>
</feature>
<feature type="binding site" evidence="13">
    <location>
        <position position="471"/>
    </location>
    <ligand>
        <name>K(+)</name>
        <dbReference type="ChEBI" id="CHEBI:29103"/>
        <note>ligand shared between two tetrameric partners</note>
    </ligand>
</feature>
<evidence type="ECO:0000256" key="13">
    <source>
        <dbReference type="HAMAP-Rule" id="MF_01964"/>
    </source>
</evidence>
<feature type="binding site" description="in other chain" evidence="13 17">
    <location>
        <position position="304"/>
    </location>
    <ligand>
        <name>K(+)</name>
        <dbReference type="ChEBI" id="CHEBI:29103"/>
        <note>ligand shared between two tetrameric partners</note>
    </ligand>
</feature>
<feature type="domain" description="CBS" evidence="21">
    <location>
        <begin position="156"/>
        <end position="214"/>
    </location>
</feature>
<dbReference type="UniPathway" id="UPA00601">
    <property type="reaction ID" value="UER00295"/>
</dbReference>
<evidence type="ECO:0000256" key="1">
    <source>
        <dbReference type="ARBA" id="ARBA00001958"/>
    </source>
</evidence>
<dbReference type="InterPro" id="IPR015875">
    <property type="entry name" value="IMP_DH/GMP_Rdtase_CS"/>
</dbReference>
<feature type="binding site" evidence="13 15">
    <location>
        <position position="305"/>
    </location>
    <ligand>
        <name>IMP</name>
        <dbReference type="ChEBI" id="CHEBI:58053"/>
    </ligand>
</feature>
<dbReference type="InterPro" id="IPR001093">
    <property type="entry name" value="IMP_DH_GMPRt"/>
</dbReference>
<dbReference type="InterPro" id="IPR005990">
    <property type="entry name" value="IMP_DH"/>
</dbReference>
<comment type="subunit">
    <text evidence="3 13">Homotetramer.</text>
</comment>
<dbReference type="GO" id="GO:0000166">
    <property type="term" value="F:nucleotide binding"/>
    <property type="evidence" value="ECO:0007669"/>
    <property type="project" value="UniProtKB-UniRule"/>
</dbReference>
<accession>A0A1R0IPM1</accession>
<evidence type="ECO:0000256" key="15">
    <source>
        <dbReference type="PIRSR" id="PIRSR000130-2"/>
    </source>
</evidence>
<dbReference type="Gene3D" id="3.20.20.70">
    <property type="entry name" value="Aldolase class I"/>
    <property type="match status" value="1"/>
</dbReference>
<dbReference type="PIRSF" id="PIRSF000130">
    <property type="entry name" value="IMPDH"/>
    <property type="match status" value="1"/>
</dbReference>
<dbReference type="HAMAP" id="MF_01964">
    <property type="entry name" value="IMPDH"/>
    <property type="match status" value="1"/>
</dbReference>
<organism evidence="22 23">
    <name type="scientific">Sulfobacillus thermosulfidooxidans</name>
    <dbReference type="NCBI Taxonomy" id="28034"/>
    <lineage>
        <taxon>Bacteria</taxon>
        <taxon>Bacillati</taxon>
        <taxon>Bacillota</taxon>
        <taxon>Clostridia</taxon>
        <taxon>Eubacteriales</taxon>
        <taxon>Clostridiales Family XVII. Incertae Sedis</taxon>
        <taxon>Sulfobacillus</taxon>
    </lineage>
</organism>
<evidence type="ECO:0000256" key="12">
    <source>
        <dbReference type="ARBA" id="ARBA00048028"/>
    </source>
</evidence>
<feature type="binding site" evidence="13 15">
    <location>
        <begin position="387"/>
        <end position="391"/>
    </location>
    <ligand>
        <name>IMP</name>
        <dbReference type="ChEBI" id="CHEBI:58053"/>
    </ligand>
</feature>
<keyword evidence="7 13" id="KW-0658">Purine biosynthesis</keyword>
<keyword evidence="5" id="KW-0677">Repeat</keyword>
<evidence type="ECO:0000256" key="3">
    <source>
        <dbReference type="ARBA" id="ARBA00011881"/>
    </source>
</evidence>
<evidence type="ECO:0000256" key="20">
    <source>
        <dbReference type="RuleBase" id="RU003928"/>
    </source>
</evidence>
<evidence type="ECO:0000256" key="19">
    <source>
        <dbReference type="RuleBase" id="RU003927"/>
    </source>
</evidence>
<feature type="active site" description="Thioimidate intermediate" evidence="13 14">
    <location>
        <position position="307"/>
    </location>
</feature>
<feature type="binding site" evidence="13 15">
    <location>
        <begin position="363"/>
        <end position="364"/>
    </location>
    <ligand>
        <name>IMP</name>
        <dbReference type="ChEBI" id="CHEBI:58053"/>
    </ligand>
</feature>
<protein>
    <recommendedName>
        <fullName evidence="13 20">Inosine-5'-monophosphate dehydrogenase</fullName>
        <shortName evidence="13">IMP dehydrogenase</shortName>
        <shortName evidence="13">IMPD</shortName>
        <shortName evidence="13">IMPDH</shortName>
        <ecNumber evidence="13 20">1.1.1.205</ecNumber>
    </recommendedName>
</protein>
<evidence type="ECO:0000256" key="6">
    <source>
        <dbReference type="ARBA" id="ARBA00022749"/>
    </source>
</evidence>
<dbReference type="FunFam" id="3.20.20.70:FF:000003">
    <property type="entry name" value="GMP reductase"/>
    <property type="match status" value="1"/>
</dbReference>
<dbReference type="SUPFAM" id="SSF51412">
    <property type="entry name" value="Inosine monophosphate dehydrogenase (IMPDH)"/>
    <property type="match status" value="1"/>
</dbReference>
<dbReference type="GO" id="GO:0006183">
    <property type="term" value="P:GTP biosynthetic process"/>
    <property type="evidence" value="ECO:0007669"/>
    <property type="project" value="TreeGrafter"/>
</dbReference>
<feature type="binding site" evidence="13">
    <location>
        <position position="250"/>
    </location>
    <ligand>
        <name>NAD(+)</name>
        <dbReference type="ChEBI" id="CHEBI:57540"/>
    </ligand>
</feature>
<dbReference type="CDD" id="cd04601">
    <property type="entry name" value="CBS_pair_IMPDH"/>
    <property type="match status" value="1"/>
</dbReference>
<evidence type="ECO:0000256" key="5">
    <source>
        <dbReference type="ARBA" id="ARBA00022737"/>
    </source>
</evidence>
<name>A0A1R0IPM1_SULTH</name>
<evidence type="ECO:0000259" key="21">
    <source>
        <dbReference type="PROSITE" id="PS51371"/>
    </source>
</evidence>
<comment type="function">
    <text evidence="13">Catalyzes the conversion of inosine 5'-phosphate (IMP) to xanthosine 5'-phosphate (XMP), the first committed and rate-limiting step in the de novo synthesis of guanine nucleotides, and therefore plays an important role in the regulation of cell growth.</text>
</comment>
<feature type="binding site" evidence="13">
    <location>
        <position position="473"/>
    </location>
    <ligand>
        <name>K(+)</name>
        <dbReference type="ChEBI" id="CHEBI:29103"/>
        <note>ligand shared between two tetrameric partners</note>
    </ligand>
</feature>
<comment type="catalytic activity">
    <reaction evidence="12 13 20">
        <text>IMP + NAD(+) + H2O = XMP + NADH + H(+)</text>
        <dbReference type="Rhea" id="RHEA:11708"/>
        <dbReference type="ChEBI" id="CHEBI:15377"/>
        <dbReference type="ChEBI" id="CHEBI:15378"/>
        <dbReference type="ChEBI" id="CHEBI:57464"/>
        <dbReference type="ChEBI" id="CHEBI:57540"/>
        <dbReference type="ChEBI" id="CHEBI:57945"/>
        <dbReference type="ChEBI" id="CHEBI:58053"/>
        <dbReference type="EC" id="1.1.1.205"/>
    </reaction>
</comment>
<comment type="activity regulation">
    <text evidence="13">Mycophenolic acid (MPA) is a non-competitive inhibitor that prevents formation of the closed enzyme conformation by binding to the same site as the amobile flap. In contrast, mizoribine monophosphate (MZP) is a competitive inhibitor that induces the closed conformation. MPA is a potent inhibitor of mammalian IMPDHs but a poor inhibitor of the bacterial enzymes. MZP is a more potent inhibitor of bacterial IMPDH.</text>
</comment>
<evidence type="ECO:0000256" key="9">
    <source>
        <dbReference type="ARBA" id="ARBA00023002"/>
    </source>
</evidence>
<keyword evidence="8 13" id="KW-0630">Potassium</keyword>